<keyword evidence="1" id="KW-0732">Signal</keyword>
<name>A0ABD2PT29_9PLAT</name>
<dbReference type="Proteomes" id="UP001626550">
    <property type="component" value="Unassembled WGS sequence"/>
</dbReference>
<evidence type="ECO:0000313" key="2">
    <source>
        <dbReference type="EMBL" id="KAL3310404.1"/>
    </source>
</evidence>
<dbReference type="EMBL" id="JBJKFK010002989">
    <property type="protein sequence ID" value="KAL3310404.1"/>
    <property type="molecule type" value="Genomic_DNA"/>
</dbReference>
<protein>
    <submittedName>
        <fullName evidence="2">Uncharacterized protein</fullName>
    </submittedName>
</protein>
<sequence>MRQLFAVAIMSLLLIRAESQNLRPFCLPRNITDVANSCFNQCKSKHCARGFNVISNLVNCYDSQLKFALAFVPSLTADQKQTINNFLTYDIGNLKTMATNALATMPTQSDIFFQNLVTTSPNSLSAILDMLDYMGLDPLLMRHIHATVF</sequence>
<dbReference type="AlphaFoldDB" id="A0ABD2PT29"/>
<keyword evidence="3" id="KW-1185">Reference proteome</keyword>
<proteinExistence type="predicted"/>
<organism evidence="2 3">
    <name type="scientific">Cichlidogyrus casuarinus</name>
    <dbReference type="NCBI Taxonomy" id="1844966"/>
    <lineage>
        <taxon>Eukaryota</taxon>
        <taxon>Metazoa</taxon>
        <taxon>Spiralia</taxon>
        <taxon>Lophotrochozoa</taxon>
        <taxon>Platyhelminthes</taxon>
        <taxon>Monogenea</taxon>
        <taxon>Monopisthocotylea</taxon>
        <taxon>Dactylogyridea</taxon>
        <taxon>Ancyrocephalidae</taxon>
        <taxon>Cichlidogyrus</taxon>
    </lineage>
</organism>
<evidence type="ECO:0000256" key="1">
    <source>
        <dbReference type="SAM" id="SignalP"/>
    </source>
</evidence>
<accession>A0ABD2PT29</accession>
<evidence type="ECO:0000313" key="3">
    <source>
        <dbReference type="Proteomes" id="UP001626550"/>
    </source>
</evidence>
<reference evidence="2 3" key="1">
    <citation type="submission" date="2024-11" db="EMBL/GenBank/DDBJ databases">
        <title>Adaptive evolution of stress response genes in parasites aligns with host niche diversity.</title>
        <authorList>
            <person name="Hahn C."/>
            <person name="Resl P."/>
        </authorList>
    </citation>
    <scope>NUCLEOTIDE SEQUENCE [LARGE SCALE GENOMIC DNA]</scope>
    <source>
        <strain evidence="2">EGGRZ-B1_66</strain>
        <tissue evidence="2">Body</tissue>
    </source>
</reference>
<feature type="signal peptide" evidence="1">
    <location>
        <begin position="1"/>
        <end position="19"/>
    </location>
</feature>
<gene>
    <name evidence="2" type="ORF">Ciccas_011033</name>
</gene>
<feature type="chain" id="PRO_5044838050" evidence="1">
    <location>
        <begin position="20"/>
        <end position="149"/>
    </location>
</feature>
<comment type="caution">
    <text evidence="2">The sequence shown here is derived from an EMBL/GenBank/DDBJ whole genome shotgun (WGS) entry which is preliminary data.</text>
</comment>